<dbReference type="InterPro" id="IPR058427">
    <property type="entry name" value="DUF8114"/>
</dbReference>
<accession>A0ABD5ZSQ3</accession>
<comment type="caution">
    <text evidence="2">The sequence shown here is derived from an EMBL/GenBank/DDBJ whole genome shotgun (WGS) entry which is preliminary data.</text>
</comment>
<dbReference type="EMBL" id="JBHTAP010000001">
    <property type="protein sequence ID" value="MFC7236248.1"/>
    <property type="molecule type" value="Genomic_DNA"/>
</dbReference>
<proteinExistence type="predicted"/>
<evidence type="ECO:0000313" key="2">
    <source>
        <dbReference type="EMBL" id="MFC7236248.1"/>
    </source>
</evidence>
<feature type="compositionally biased region" description="Acidic residues" evidence="1">
    <location>
        <begin position="167"/>
        <end position="186"/>
    </location>
</feature>
<dbReference type="Pfam" id="PF26419">
    <property type="entry name" value="DUF8114"/>
    <property type="match status" value="1"/>
</dbReference>
<feature type="region of interest" description="Disordered" evidence="1">
    <location>
        <begin position="167"/>
        <end position="196"/>
    </location>
</feature>
<protein>
    <submittedName>
        <fullName evidence="2">Uncharacterized protein</fullName>
    </submittedName>
</protein>
<dbReference type="AlphaFoldDB" id="A0ABD5ZSQ3"/>
<feature type="compositionally biased region" description="Basic and acidic residues" evidence="1">
    <location>
        <begin position="187"/>
        <end position="196"/>
    </location>
</feature>
<reference evidence="2 3" key="1">
    <citation type="journal article" date="2019" name="Int. J. Syst. Evol. Microbiol.">
        <title>The Global Catalogue of Microorganisms (GCM) 10K type strain sequencing project: providing services to taxonomists for standard genome sequencing and annotation.</title>
        <authorList>
            <consortium name="The Broad Institute Genomics Platform"/>
            <consortium name="The Broad Institute Genome Sequencing Center for Infectious Disease"/>
            <person name="Wu L."/>
            <person name="Ma J."/>
        </authorList>
    </citation>
    <scope>NUCLEOTIDE SEQUENCE [LARGE SCALE GENOMIC DNA]</scope>
    <source>
        <strain evidence="2 3">DT85</strain>
    </source>
</reference>
<gene>
    <name evidence="2" type="ORF">ACFQJ4_13065</name>
</gene>
<dbReference type="RefSeq" id="WP_276234405.1">
    <property type="nucleotide sequence ID" value="NZ_CP119802.1"/>
</dbReference>
<keyword evidence="3" id="KW-1185">Reference proteome</keyword>
<evidence type="ECO:0000256" key="1">
    <source>
        <dbReference type="SAM" id="MobiDB-lite"/>
    </source>
</evidence>
<dbReference type="Proteomes" id="UP001596398">
    <property type="component" value="Unassembled WGS sequence"/>
</dbReference>
<name>A0ABD5ZSQ3_9EURY</name>
<organism evidence="2 3">
    <name type="scientific">Halosegnis marinus</name>
    <dbReference type="NCBI Taxonomy" id="3034023"/>
    <lineage>
        <taxon>Archaea</taxon>
        <taxon>Methanobacteriati</taxon>
        <taxon>Methanobacteriota</taxon>
        <taxon>Stenosarchaea group</taxon>
        <taxon>Halobacteria</taxon>
        <taxon>Halobacteriales</taxon>
        <taxon>Natronomonadaceae</taxon>
        <taxon>Halosegnis</taxon>
    </lineage>
</organism>
<dbReference type="GeneID" id="79267959"/>
<sequence length="196" mass="22301">MGKVSIALRGWRFDEDDVFTDEGELRPLDEMDTDTRERIVRLSVVAGQPCDACWLIHGDANIEQCNVARIVYGEPLHEVVLCADHEPDFLYWFRERGGADLTNRPSEFEDDFYAWFDDGNRAPEDYGGMEYVNTDPDDVPRPQPDVDMPTLEEELAKLDDEDLDALDVDLDDLDIDDPDDGDDDVPDDSRLGDLDV</sequence>
<evidence type="ECO:0000313" key="3">
    <source>
        <dbReference type="Proteomes" id="UP001596398"/>
    </source>
</evidence>